<dbReference type="Proteomes" id="UP000800235">
    <property type="component" value="Unassembled WGS sequence"/>
</dbReference>
<feature type="compositionally biased region" description="Basic and acidic residues" evidence="1">
    <location>
        <begin position="903"/>
        <end position="913"/>
    </location>
</feature>
<evidence type="ECO:0000313" key="2">
    <source>
        <dbReference type="EMBL" id="KAF2435802.1"/>
    </source>
</evidence>
<reference evidence="2" key="1">
    <citation type="journal article" date="2020" name="Stud. Mycol.">
        <title>101 Dothideomycetes genomes: a test case for predicting lifestyles and emergence of pathogens.</title>
        <authorList>
            <person name="Haridas S."/>
            <person name="Albert R."/>
            <person name="Binder M."/>
            <person name="Bloem J."/>
            <person name="Labutti K."/>
            <person name="Salamov A."/>
            <person name="Andreopoulos B."/>
            <person name="Baker S."/>
            <person name="Barry K."/>
            <person name="Bills G."/>
            <person name="Bluhm B."/>
            <person name="Cannon C."/>
            <person name="Castanera R."/>
            <person name="Culley D."/>
            <person name="Daum C."/>
            <person name="Ezra D."/>
            <person name="Gonzalez J."/>
            <person name="Henrissat B."/>
            <person name="Kuo A."/>
            <person name="Liang C."/>
            <person name="Lipzen A."/>
            <person name="Lutzoni F."/>
            <person name="Magnuson J."/>
            <person name="Mondo S."/>
            <person name="Nolan M."/>
            <person name="Ohm R."/>
            <person name="Pangilinan J."/>
            <person name="Park H.-J."/>
            <person name="Ramirez L."/>
            <person name="Alfaro M."/>
            <person name="Sun H."/>
            <person name="Tritt A."/>
            <person name="Yoshinaga Y."/>
            <person name="Zwiers L.-H."/>
            <person name="Turgeon B."/>
            <person name="Goodwin S."/>
            <person name="Spatafora J."/>
            <person name="Crous P."/>
            <person name="Grigoriev I."/>
        </authorList>
    </citation>
    <scope>NUCLEOTIDE SEQUENCE</scope>
    <source>
        <strain evidence="2">CBS 130266</strain>
    </source>
</reference>
<feature type="compositionally biased region" description="Polar residues" evidence="1">
    <location>
        <begin position="663"/>
        <end position="681"/>
    </location>
</feature>
<comment type="caution">
    <text evidence="2">The sequence shown here is derived from an EMBL/GenBank/DDBJ whole genome shotgun (WGS) entry which is preliminary data.</text>
</comment>
<feature type="compositionally biased region" description="Low complexity" evidence="1">
    <location>
        <begin position="1039"/>
        <end position="1053"/>
    </location>
</feature>
<gene>
    <name evidence="2" type="ORF">EJ08DRAFT_289845</name>
</gene>
<feature type="compositionally biased region" description="Low complexity" evidence="1">
    <location>
        <begin position="1321"/>
        <end position="1332"/>
    </location>
</feature>
<feature type="compositionally biased region" description="Basic and acidic residues" evidence="1">
    <location>
        <begin position="1001"/>
        <end position="1025"/>
    </location>
</feature>
<sequence>MNTNSPRVGKAASVSSVGTNASGTLSFLPRYTPRPEPAYISTTAACDHVTHLRESQDQFDPRSPAGSPSPEDSALFGDQALSLLNTFLDALLYNFLTKGHGTSLSQLRPAITDVLKSKLAREALASADEELHGLIGEADADIGTEEDLTASQFGGRSGWAQDWHLEMAFKRMRLRVMVFIRLGDFDDEDEDRFLEDENEFSYNGERPPQDMDFLASPAAVYLASVLEHVAEQALTIAGDAAYARTKKQVNKRTISEDKELDGEQCDRVVVEEMDVEMIALNPTLGRLWRTWRKNYRVMHGGNAPGSHSPPGSPLYRSRLGSLNEIAQPANHATETHRSRNLDRHLTPDEIPEGDVSETDIAANIPLPMSDNDVDEIEILGVAIPLPMSDNDVDEIEILGVAIPLPIGDNDVNEIEVPGLAKEIDDDEVGSGEEITATAPFPKRRMSAVMFRDSAIISNGARPQMTRLRSNSVPSRSTFPFSLWSSSTPDAYPVDDDPRKTDENERPTLGDLRRGSAMDVFHDAVDHPFPTEEPLEVESTSKPEFAADEDHSKTQTGVVAGALVGAAALVGGALATITGYSQGGSGSHEAAQVTEKEVPAAKDAAPESSNVVPNGSDSEVLARDYPVMAEENPIPEETVPSGVATMPAGDNQAGKVQVPEIKSQKGQAVQRQAQASLRNWAQTGKPADQGSDTLAPSGALEFQQKRTLMLQSPIEDSDLTSAAAKTLPPEQAMSPVSPISASAITPVLPMHSDQRNEPQAMSAGSLQAPRPEAVRLSSMSEKDLVPAPLSPSNSERKMMQDLHARHEDDDAIGVARTSNVPIHSHSPSPSPEQRSYYLPAGSSNNKKIGYQGIHESTLPLPASRERNVNFSKDRSLVGADDYILGRSSSGSKHNTGPSPLRAVTKADEAQRHNDNTVNGDTPHAVPFYHHSVDHSEVKQEQTTKRASKDTTSHVLPPVQTDLPEPTHRPTSSIHSTGARSTSSTPPGHSAKGSASSSVIPRTLEKRSSDESKRRDFDSLLKNEETVKYTLTPEDLRESGRPISSSSARRSPPRSQDAQPGVSHSPIKPSSPRLATFSIKQNPPMQADFPKKPSSPLRTSFPKKATTQRKVIPRVSSIRKDPPPRPLAARPEPMNTNTRKSGFLPREPRVMTDDTRDFADFVRSTRPTVDQPLVPLTSPNGDKPLPNALTSSSDVRLASARLGLAQPDPHSLPPLARSSSRSKLVPREPDVKGGGSDDLIDFIREGPPSARSNGQHRIPRTVAPFRSTMDSDDLGALGSFGDFTALSSPHTSINSNGKQSSAPTVNSSTGLLSAQKQTPSNRPSQSSLSAPPSQIVRKTRRVKDPYAIDSDDEDDDLLTALPNGRKPTANEESLADFLKNSEPPKANAPAPIKSATNGVNGVARQNLPNGLKNNVPNTTVRQNGARPRSRSNTLTSQTSAAPPVRAPGTPTISAGPKIPMKRIEARAAGATRNGFGGNGFHYSMNDMADFLRSSGPVESRVAPSPEVPLSKKPSKRGKKFWQRA</sequence>
<feature type="region of interest" description="Disordered" evidence="1">
    <location>
        <begin position="1493"/>
        <end position="1522"/>
    </location>
</feature>
<accession>A0A9P4U4B0</accession>
<name>A0A9P4U4B0_9PEZI</name>
<dbReference type="InterPro" id="IPR009072">
    <property type="entry name" value="Histone-fold"/>
</dbReference>
<feature type="region of interest" description="Disordered" evidence="1">
    <location>
        <begin position="526"/>
        <end position="549"/>
    </location>
</feature>
<feature type="compositionally biased region" description="Polar residues" evidence="1">
    <location>
        <begin position="967"/>
        <end position="998"/>
    </location>
</feature>
<feature type="compositionally biased region" description="Basic and acidic residues" evidence="1">
    <location>
        <begin position="495"/>
        <end position="510"/>
    </location>
</feature>
<feature type="region of interest" description="Disordered" evidence="1">
    <location>
        <begin position="812"/>
        <end position="848"/>
    </location>
</feature>
<dbReference type="GO" id="GO:0046982">
    <property type="term" value="F:protein heterodimerization activity"/>
    <property type="evidence" value="ECO:0007669"/>
    <property type="project" value="InterPro"/>
</dbReference>
<protein>
    <submittedName>
        <fullName evidence="2">Uncharacterized protein</fullName>
    </submittedName>
</protein>
<feature type="compositionally biased region" description="Polar residues" evidence="1">
    <location>
        <begin position="1404"/>
        <end position="1420"/>
    </location>
</feature>
<keyword evidence="3" id="KW-1185">Reference proteome</keyword>
<feature type="compositionally biased region" description="Polar residues" evidence="1">
    <location>
        <begin position="885"/>
        <end position="896"/>
    </location>
</feature>
<dbReference type="EMBL" id="MU007012">
    <property type="protein sequence ID" value="KAF2435802.1"/>
    <property type="molecule type" value="Genomic_DNA"/>
</dbReference>
<feature type="region of interest" description="Disordered" evidence="1">
    <location>
        <begin position="633"/>
        <end position="793"/>
    </location>
</feature>
<feature type="compositionally biased region" description="Polar residues" evidence="1">
    <location>
        <begin position="1428"/>
        <end position="1438"/>
    </location>
</feature>
<feature type="region of interest" description="Disordered" evidence="1">
    <location>
        <begin position="1288"/>
        <end position="1454"/>
    </location>
</feature>
<feature type="compositionally biased region" description="Low complexity" evidence="1">
    <location>
        <begin position="1211"/>
        <end position="1220"/>
    </location>
</feature>
<feature type="compositionally biased region" description="Basic and acidic residues" evidence="1">
    <location>
        <begin position="929"/>
        <end position="950"/>
    </location>
</feature>
<feature type="region of interest" description="Disordered" evidence="1">
    <location>
        <begin position="329"/>
        <end position="353"/>
    </location>
</feature>
<feature type="compositionally biased region" description="Polar residues" evidence="1">
    <location>
        <begin position="1288"/>
        <end position="1320"/>
    </location>
</feature>
<feature type="region of interest" description="Disordered" evidence="1">
    <location>
        <begin position="870"/>
        <end position="1146"/>
    </location>
</feature>
<evidence type="ECO:0000256" key="1">
    <source>
        <dbReference type="SAM" id="MobiDB-lite"/>
    </source>
</evidence>
<feature type="region of interest" description="Disordered" evidence="1">
    <location>
        <begin position="1162"/>
        <end position="1188"/>
    </location>
</feature>
<feature type="region of interest" description="Disordered" evidence="1">
    <location>
        <begin position="483"/>
        <end position="510"/>
    </location>
</feature>
<dbReference type="OrthoDB" id="5382203at2759"/>
<evidence type="ECO:0000313" key="3">
    <source>
        <dbReference type="Proteomes" id="UP000800235"/>
    </source>
</evidence>
<feature type="compositionally biased region" description="Basic residues" evidence="1">
    <location>
        <begin position="1510"/>
        <end position="1522"/>
    </location>
</feature>
<dbReference type="Gene3D" id="1.10.20.10">
    <property type="entry name" value="Histone, subunit A"/>
    <property type="match status" value="1"/>
</dbReference>
<feature type="compositionally biased region" description="Basic and acidic residues" evidence="1">
    <location>
        <begin position="333"/>
        <end position="347"/>
    </location>
</feature>
<feature type="region of interest" description="Disordered" evidence="1">
    <location>
        <begin position="1202"/>
        <end position="1267"/>
    </location>
</feature>
<feature type="region of interest" description="Disordered" evidence="1">
    <location>
        <begin position="1"/>
        <end position="33"/>
    </location>
</feature>
<feature type="compositionally biased region" description="Polar residues" evidence="1">
    <location>
        <begin position="13"/>
        <end position="25"/>
    </location>
</feature>
<feature type="region of interest" description="Disordered" evidence="1">
    <location>
        <begin position="53"/>
        <end position="74"/>
    </location>
</feature>
<organism evidence="2 3">
    <name type="scientific">Tothia fuscella</name>
    <dbReference type="NCBI Taxonomy" id="1048955"/>
    <lineage>
        <taxon>Eukaryota</taxon>
        <taxon>Fungi</taxon>
        <taxon>Dikarya</taxon>
        <taxon>Ascomycota</taxon>
        <taxon>Pezizomycotina</taxon>
        <taxon>Dothideomycetes</taxon>
        <taxon>Pleosporomycetidae</taxon>
        <taxon>Venturiales</taxon>
        <taxon>Cylindrosympodiaceae</taxon>
        <taxon>Tothia</taxon>
    </lineage>
</organism>
<proteinExistence type="predicted"/>